<protein>
    <submittedName>
        <fullName evidence="1">Uncharacterized protein</fullName>
    </submittedName>
</protein>
<dbReference type="PATRIC" id="fig|1603606.3.peg.918"/>
<dbReference type="Proteomes" id="UP000057158">
    <property type="component" value="Chromosome"/>
</dbReference>
<accession>A0A0M4D4R3</accession>
<organism evidence="1 2">
    <name type="scientific">Desulfuromonas soudanensis</name>
    <dbReference type="NCBI Taxonomy" id="1603606"/>
    <lineage>
        <taxon>Bacteria</taxon>
        <taxon>Pseudomonadati</taxon>
        <taxon>Thermodesulfobacteriota</taxon>
        <taxon>Desulfuromonadia</taxon>
        <taxon>Desulfuromonadales</taxon>
        <taxon>Desulfuromonadaceae</taxon>
        <taxon>Desulfuromonas</taxon>
    </lineage>
</organism>
<gene>
    <name evidence="1" type="ORF">DSOUD_0835</name>
</gene>
<dbReference type="KEGG" id="des:DSOUD_0835"/>
<keyword evidence="2" id="KW-1185">Reference proteome</keyword>
<dbReference type="STRING" id="1603606.DSOUD_0835"/>
<sequence length="82" mass="9192">MSRMWMKEEVAALLDEDGAVICPDCQTPMTTRARFIWLTPEKKENQLVAAVRCTCPSCPCVIQVDTQLQWATEWTKAGKCAG</sequence>
<evidence type="ECO:0000313" key="2">
    <source>
        <dbReference type="Proteomes" id="UP000057158"/>
    </source>
</evidence>
<evidence type="ECO:0000313" key="1">
    <source>
        <dbReference type="EMBL" id="ALC15622.1"/>
    </source>
</evidence>
<dbReference type="RefSeq" id="WP_053549814.1">
    <property type="nucleotide sequence ID" value="NZ_CP010802.1"/>
</dbReference>
<dbReference type="AlphaFoldDB" id="A0A0M4D4R3"/>
<dbReference type="EMBL" id="CP010802">
    <property type="protein sequence ID" value="ALC15622.1"/>
    <property type="molecule type" value="Genomic_DNA"/>
</dbReference>
<reference evidence="1 2" key="1">
    <citation type="submission" date="2015-07" db="EMBL/GenBank/DDBJ databases">
        <title>Isolation and Genomic Characterization of a Novel Halophilic Metal-Reducing Deltaproteobacterium from the Deep Subsurface.</title>
        <authorList>
            <person name="Badalamenti J.P."/>
            <person name="Summers Z.M."/>
            <person name="Gralnick J.A."/>
            <person name="Bond D.R."/>
        </authorList>
    </citation>
    <scope>NUCLEOTIDE SEQUENCE [LARGE SCALE GENOMIC DNA]</scope>
    <source>
        <strain evidence="1 2">WTL</strain>
    </source>
</reference>
<proteinExistence type="predicted"/>
<name>A0A0M4D4R3_9BACT</name>